<dbReference type="SMART" id="SM00306">
    <property type="entry name" value="HintN"/>
    <property type="match status" value="1"/>
</dbReference>
<dbReference type="InterPro" id="IPR038233">
    <property type="entry name" value="Colicin_D/E5_nuclease"/>
</dbReference>
<feature type="transmembrane region" description="Helical" evidence="3">
    <location>
        <begin position="20"/>
        <end position="37"/>
    </location>
</feature>
<evidence type="ECO:0000256" key="1">
    <source>
        <dbReference type="SAM" id="Coils"/>
    </source>
</evidence>
<keyword evidence="6" id="KW-1185">Reference proteome</keyword>
<dbReference type="InterPro" id="IPR003587">
    <property type="entry name" value="Hint_dom_N"/>
</dbReference>
<keyword evidence="3" id="KW-0472">Membrane</keyword>
<reference evidence="6" key="1">
    <citation type="journal article" date="2019" name="Int. J. Syst. Evol. Microbiol.">
        <title>The Global Catalogue of Microorganisms (GCM) 10K type strain sequencing project: providing services to taxonomists for standard genome sequencing and annotation.</title>
        <authorList>
            <consortium name="The Broad Institute Genomics Platform"/>
            <consortium name="The Broad Institute Genome Sequencing Center for Infectious Disease"/>
            <person name="Wu L."/>
            <person name="Ma J."/>
        </authorList>
    </citation>
    <scope>NUCLEOTIDE SEQUENCE [LARGE SCALE GENOMIC DNA]</scope>
    <source>
        <strain evidence="6">XZYJ18</strain>
    </source>
</reference>
<keyword evidence="1" id="KW-0175">Coiled coil</keyword>
<dbReference type="Gene3D" id="2.170.16.10">
    <property type="entry name" value="Hedgehog/Intein (Hint) domain"/>
    <property type="match status" value="1"/>
</dbReference>
<dbReference type="InterPro" id="IPR037178">
    <property type="entry name" value="ColicinD_C_sf"/>
</dbReference>
<evidence type="ECO:0000313" key="5">
    <source>
        <dbReference type="EMBL" id="MFC4564970.1"/>
    </source>
</evidence>
<accession>A0ABV9E1D1</accession>
<organism evidence="5 6">
    <name type="scientific">Nocardiopsis mangrovi</name>
    <dbReference type="NCBI Taxonomy" id="1179818"/>
    <lineage>
        <taxon>Bacteria</taxon>
        <taxon>Bacillati</taxon>
        <taxon>Actinomycetota</taxon>
        <taxon>Actinomycetes</taxon>
        <taxon>Streptosporangiales</taxon>
        <taxon>Nocardiopsidaceae</taxon>
        <taxon>Nocardiopsis</taxon>
    </lineage>
</organism>
<keyword evidence="3" id="KW-0812">Transmembrane</keyword>
<dbReference type="SUPFAM" id="SSF51294">
    <property type="entry name" value="Hedgehog/intein (Hint) domain"/>
    <property type="match status" value="1"/>
</dbReference>
<feature type="domain" description="Hint" evidence="4">
    <location>
        <begin position="241"/>
        <end position="343"/>
    </location>
</feature>
<name>A0ABV9E1D1_9ACTN</name>
<dbReference type="RefSeq" id="WP_378578560.1">
    <property type="nucleotide sequence ID" value="NZ_JBHSFQ010000031.1"/>
</dbReference>
<dbReference type="Proteomes" id="UP001595923">
    <property type="component" value="Unassembled WGS sequence"/>
</dbReference>
<feature type="region of interest" description="Disordered" evidence="2">
    <location>
        <begin position="60"/>
        <end position="121"/>
    </location>
</feature>
<evidence type="ECO:0000256" key="2">
    <source>
        <dbReference type="SAM" id="MobiDB-lite"/>
    </source>
</evidence>
<dbReference type="Pfam" id="PF07591">
    <property type="entry name" value="PT-HINT"/>
    <property type="match status" value="1"/>
</dbReference>
<keyword evidence="3" id="KW-1133">Transmembrane helix</keyword>
<feature type="coiled-coil region" evidence="1">
    <location>
        <begin position="128"/>
        <end position="155"/>
    </location>
</feature>
<gene>
    <name evidence="5" type="ORF">ACFO4E_24180</name>
</gene>
<sequence length="510" mass="53691">MRWVWRAQSDSGAFKAEYAALIMLIAVVTAAVVAMGLPTEVRSLYDTALCRVEGDDDCETLADGGQDTGDSDGTGDSGGDGSGDDPTAEPSPGTDGEGDGEEGGEGETADDPDEIEPVFNDPLIDPEVADAQDALDEAEAEHAAAQEEYDGIDGELMTLLGEILGIEDARKCITEGDIIACIWTVIGFAPWGKGAKLIAKSPKILRLWNRWRRVSGRLDTAADNLDTASSTRNRLLRACEANSFSAGTLVLMADGTRLAIEDVTEGDAVLATDPATGTTGPRAVTGLITGSGSKDLVEIRVNADGRAAGAVTATAEHPFWEESDGTWVTAAELRTGDTLRTAEGDAVSVASTSASTIRTSVYNLTVDDLRTYYISLPGTAASGAGAAGPAGGFTDVLTHNAGPGCGDIWMDPNRIEHHFKHAADFGVTGKWNKQTRVQYLEALGHFMRSPNNRKITGTYRGQPAHHYVDPDTGQHVSVAADGPEVGKVIAAWKTDPGDPQLEYLLRDGVL</sequence>
<dbReference type="CDD" id="cd00081">
    <property type="entry name" value="Hint"/>
    <property type="match status" value="1"/>
</dbReference>
<comment type="caution">
    <text evidence="5">The sequence shown here is derived from an EMBL/GenBank/DDBJ whole genome shotgun (WGS) entry which is preliminary data.</text>
</comment>
<proteinExistence type="predicted"/>
<feature type="compositionally biased region" description="Acidic residues" evidence="2">
    <location>
        <begin position="96"/>
        <end position="116"/>
    </location>
</feature>
<evidence type="ECO:0000313" key="6">
    <source>
        <dbReference type="Proteomes" id="UP001595923"/>
    </source>
</evidence>
<dbReference type="InterPro" id="IPR024440">
    <property type="entry name" value="ColicinD_C"/>
</dbReference>
<dbReference type="EMBL" id="JBHSFQ010000031">
    <property type="protein sequence ID" value="MFC4564970.1"/>
    <property type="molecule type" value="Genomic_DNA"/>
</dbReference>
<dbReference type="Gene3D" id="3.10.450.200">
    <property type="match status" value="1"/>
</dbReference>
<dbReference type="SUPFAM" id="SSF102824">
    <property type="entry name" value="Colicin D/E5 nuclease domain"/>
    <property type="match status" value="1"/>
</dbReference>
<evidence type="ECO:0000259" key="4">
    <source>
        <dbReference type="SMART" id="SM00306"/>
    </source>
</evidence>
<evidence type="ECO:0000256" key="3">
    <source>
        <dbReference type="SAM" id="Phobius"/>
    </source>
</evidence>
<dbReference type="Pfam" id="PF11429">
    <property type="entry name" value="Colicin_D"/>
    <property type="match status" value="1"/>
</dbReference>
<dbReference type="InterPro" id="IPR036844">
    <property type="entry name" value="Hint_dom_sf"/>
</dbReference>
<protein>
    <submittedName>
        <fullName evidence="5">Polymorphic toxin-type HINT domain-containing protein</fullName>
    </submittedName>
</protein>